<keyword evidence="1" id="KW-0812">Transmembrane</keyword>
<proteinExistence type="predicted"/>
<accession>A0ABN6HXD1</accession>
<keyword evidence="3" id="KW-1185">Reference proteome</keyword>
<evidence type="ECO:0000256" key="1">
    <source>
        <dbReference type="SAM" id="Phobius"/>
    </source>
</evidence>
<keyword evidence="1" id="KW-1133">Transmembrane helix</keyword>
<evidence type="ECO:0000313" key="3">
    <source>
        <dbReference type="Proteomes" id="UP000825258"/>
    </source>
</evidence>
<reference evidence="2 3" key="1">
    <citation type="submission" date="2021-06" db="EMBL/GenBank/DDBJ databases">
        <title>Whole genome sequences of Flavobacterium sp. KK2020170 and assembly.</title>
        <authorList>
            <person name="Kitahara K."/>
            <person name="Miyoshi S."/>
            <person name="Uesaka K."/>
        </authorList>
    </citation>
    <scope>NUCLEOTIDE SEQUENCE [LARGE SCALE GENOMIC DNA]</scope>
    <source>
        <strain evidence="2 3">KK2020170</strain>
    </source>
</reference>
<dbReference type="EMBL" id="AP024749">
    <property type="protein sequence ID" value="BCY29074.1"/>
    <property type="molecule type" value="Genomic_DNA"/>
</dbReference>
<dbReference type="Proteomes" id="UP000825258">
    <property type="component" value="Chromosome"/>
</dbReference>
<name>A0ABN6HXD1_9FLAO</name>
<organism evidence="2 3">
    <name type="scientific">Flavobacterium okayamense</name>
    <dbReference type="NCBI Taxonomy" id="2830782"/>
    <lineage>
        <taxon>Bacteria</taxon>
        <taxon>Pseudomonadati</taxon>
        <taxon>Bacteroidota</taxon>
        <taxon>Flavobacteriia</taxon>
        <taxon>Flavobacteriales</taxon>
        <taxon>Flavobacteriaceae</taxon>
        <taxon>Flavobacterium</taxon>
    </lineage>
</organism>
<feature type="transmembrane region" description="Helical" evidence="1">
    <location>
        <begin position="6"/>
        <end position="25"/>
    </location>
</feature>
<evidence type="ECO:0000313" key="2">
    <source>
        <dbReference type="EMBL" id="BCY29074.1"/>
    </source>
</evidence>
<protein>
    <submittedName>
        <fullName evidence="2">Uncharacterized protein</fullName>
    </submittedName>
</protein>
<gene>
    <name evidence="2" type="ORF">KK2020170_19420</name>
</gene>
<sequence length="111" mass="12918">MKVLLIIITLLLIIGVIVLFIKFVLNPLFLVPKLSLNEVVNILEKKGCGYFSHNFIKSKNKFHIEDLFTNNSQYVVVGISVKDKSIRTFNVKIRTYNSFFRKREIIIKEVT</sequence>
<keyword evidence="1" id="KW-0472">Membrane</keyword>
<dbReference type="RefSeq" id="WP_221258170.1">
    <property type="nucleotide sequence ID" value="NZ_AP024749.1"/>
</dbReference>